<evidence type="ECO:0000313" key="1">
    <source>
        <dbReference type="EMBL" id="KAF5801745.1"/>
    </source>
</evidence>
<evidence type="ECO:0000313" key="2">
    <source>
        <dbReference type="Proteomes" id="UP000215914"/>
    </source>
</evidence>
<accession>A0A9K3ITG9</accession>
<gene>
    <name evidence="1" type="ORF">HanXRQr2_Chr06g0251621</name>
</gene>
<protein>
    <submittedName>
        <fullName evidence="1">Uncharacterized protein</fullName>
    </submittedName>
</protein>
<organism evidence="1 2">
    <name type="scientific">Helianthus annuus</name>
    <name type="common">Common sunflower</name>
    <dbReference type="NCBI Taxonomy" id="4232"/>
    <lineage>
        <taxon>Eukaryota</taxon>
        <taxon>Viridiplantae</taxon>
        <taxon>Streptophyta</taxon>
        <taxon>Embryophyta</taxon>
        <taxon>Tracheophyta</taxon>
        <taxon>Spermatophyta</taxon>
        <taxon>Magnoliopsida</taxon>
        <taxon>eudicotyledons</taxon>
        <taxon>Gunneridae</taxon>
        <taxon>Pentapetalae</taxon>
        <taxon>asterids</taxon>
        <taxon>campanulids</taxon>
        <taxon>Asterales</taxon>
        <taxon>Asteraceae</taxon>
        <taxon>Asteroideae</taxon>
        <taxon>Heliantheae alliance</taxon>
        <taxon>Heliantheae</taxon>
        <taxon>Helianthus</taxon>
    </lineage>
</organism>
<keyword evidence="2" id="KW-1185">Reference proteome</keyword>
<reference evidence="1" key="1">
    <citation type="journal article" date="2017" name="Nature">
        <title>The sunflower genome provides insights into oil metabolism, flowering and Asterid evolution.</title>
        <authorList>
            <person name="Badouin H."/>
            <person name="Gouzy J."/>
            <person name="Grassa C.J."/>
            <person name="Murat F."/>
            <person name="Staton S.E."/>
            <person name="Cottret L."/>
            <person name="Lelandais-Briere C."/>
            <person name="Owens G.L."/>
            <person name="Carrere S."/>
            <person name="Mayjonade B."/>
            <person name="Legrand L."/>
            <person name="Gill N."/>
            <person name="Kane N.C."/>
            <person name="Bowers J.E."/>
            <person name="Hubner S."/>
            <person name="Bellec A."/>
            <person name="Berard A."/>
            <person name="Berges H."/>
            <person name="Blanchet N."/>
            <person name="Boniface M.C."/>
            <person name="Brunel D."/>
            <person name="Catrice O."/>
            <person name="Chaidir N."/>
            <person name="Claudel C."/>
            <person name="Donnadieu C."/>
            <person name="Faraut T."/>
            <person name="Fievet G."/>
            <person name="Helmstetter N."/>
            <person name="King M."/>
            <person name="Knapp S.J."/>
            <person name="Lai Z."/>
            <person name="Le Paslier M.C."/>
            <person name="Lippi Y."/>
            <person name="Lorenzon L."/>
            <person name="Mandel J.R."/>
            <person name="Marage G."/>
            <person name="Marchand G."/>
            <person name="Marquand E."/>
            <person name="Bret-Mestries E."/>
            <person name="Morien E."/>
            <person name="Nambeesan S."/>
            <person name="Nguyen T."/>
            <person name="Pegot-Espagnet P."/>
            <person name="Pouilly N."/>
            <person name="Raftis F."/>
            <person name="Sallet E."/>
            <person name="Schiex T."/>
            <person name="Thomas J."/>
            <person name="Vandecasteele C."/>
            <person name="Vares D."/>
            <person name="Vear F."/>
            <person name="Vautrin S."/>
            <person name="Crespi M."/>
            <person name="Mangin B."/>
            <person name="Burke J.M."/>
            <person name="Salse J."/>
            <person name="Munos S."/>
            <person name="Vincourt P."/>
            <person name="Rieseberg L.H."/>
            <person name="Langlade N.B."/>
        </authorList>
    </citation>
    <scope>NUCLEOTIDE SEQUENCE</scope>
    <source>
        <tissue evidence="1">Leaves</tissue>
    </source>
</reference>
<dbReference type="EMBL" id="MNCJ02000321">
    <property type="protein sequence ID" value="KAF5801745.1"/>
    <property type="molecule type" value="Genomic_DNA"/>
</dbReference>
<dbReference type="AlphaFoldDB" id="A0A9K3ITG9"/>
<name>A0A9K3ITG9_HELAN</name>
<dbReference type="Gramene" id="mRNA:HanXRQr2_Chr06g0251621">
    <property type="protein sequence ID" value="mRNA:HanXRQr2_Chr06g0251621"/>
    <property type="gene ID" value="HanXRQr2_Chr06g0251621"/>
</dbReference>
<dbReference type="Proteomes" id="UP000215914">
    <property type="component" value="Unassembled WGS sequence"/>
</dbReference>
<proteinExistence type="predicted"/>
<comment type="caution">
    <text evidence="1">The sequence shown here is derived from an EMBL/GenBank/DDBJ whole genome shotgun (WGS) entry which is preliminary data.</text>
</comment>
<sequence>MKFIFSGIQVKDEDQAIESNRTHIFRTLPHSIFCSRNYVNK</sequence>
<reference evidence="1" key="2">
    <citation type="submission" date="2020-06" db="EMBL/GenBank/DDBJ databases">
        <title>Helianthus annuus Genome sequencing and assembly Release 2.</title>
        <authorList>
            <person name="Gouzy J."/>
            <person name="Langlade N."/>
            <person name="Munos S."/>
        </authorList>
    </citation>
    <scope>NUCLEOTIDE SEQUENCE</scope>
    <source>
        <tissue evidence="1">Leaves</tissue>
    </source>
</reference>